<dbReference type="InterPro" id="IPR050342">
    <property type="entry name" value="HMGB"/>
</dbReference>
<feature type="region of interest" description="Disordered" evidence="3">
    <location>
        <begin position="1"/>
        <end position="83"/>
    </location>
</feature>
<name>A0A3R6Y9R9_9STRA</name>
<dbReference type="CDD" id="cd00084">
    <property type="entry name" value="HMG-box_SF"/>
    <property type="match status" value="1"/>
</dbReference>
<dbReference type="VEuPathDB" id="FungiDB:H310_08936"/>
<keyword evidence="6" id="KW-1185">Reference proteome</keyword>
<keyword evidence="2" id="KW-0539">Nucleus</keyword>
<keyword evidence="1 2" id="KW-0238">DNA-binding</keyword>
<evidence type="ECO:0000256" key="1">
    <source>
        <dbReference type="ARBA" id="ARBA00023125"/>
    </source>
</evidence>
<evidence type="ECO:0000256" key="3">
    <source>
        <dbReference type="SAM" id="MobiDB-lite"/>
    </source>
</evidence>
<evidence type="ECO:0000256" key="2">
    <source>
        <dbReference type="PROSITE-ProRule" id="PRU00267"/>
    </source>
</evidence>
<dbReference type="Proteomes" id="UP000285060">
    <property type="component" value="Unassembled WGS sequence"/>
</dbReference>
<dbReference type="GO" id="GO:0003677">
    <property type="term" value="F:DNA binding"/>
    <property type="evidence" value="ECO:0007669"/>
    <property type="project" value="UniProtKB-UniRule"/>
</dbReference>
<comment type="caution">
    <text evidence="5">The sequence shown here is derived from an EMBL/GenBank/DDBJ whole genome shotgun (WGS) entry which is preliminary data.</text>
</comment>
<dbReference type="AlphaFoldDB" id="A0A3R6Y9R9"/>
<evidence type="ECO:0000259" key="4">
    <source>
        <dbReference type="PROSITE" id="PS50118"/>
    </source>
</evidence>
<feature type="DNA-binding region" description="HMG box" evidence="2">
    <location>
        <begin position="80"/>
        <end position="148"/>
    </location>
</feature>
<dbReference type="PROSITE" id="PS50118">
    <property type="entry name" value="HMG_BOX_2"/>
    <property type="match status" value="1"/>
</dbReference>
<accession>A0A3R6Y9R9</accession>
<proteinExistence type="predicted"/>
<reference evidence="5 6" key="1">
    <citation type="submission" date="2018-08" db="EMBL/GenBank/DDBJ databases">
        <title>Aphanomyces genome sequencing and annotation.</title>
        <authorList>
            <person name="Minardi D."/>
            <person name="Oidtmann B."/>
            <person name="Van Der Giezen M."/>
            <person name="Studholme D.J."/>
        </authorList>
    </citation>
    <scope>NUCLEOTIDE SEQUENCE [LARGE SCALE GENOMIC DNA]</scope>
    <source>
        <strain evidence="5 6">NJM0002</strain>
    </source>
</reference>
<feature type="domain" description="HMG box" evidence="4">
    <location>
        <begin position="80"/>
        <end position="148"/>
    </location>
</feature>
<organism evidence="5 6">
    <name type="scientific">Aphanomyces invadans</name>
    <dbReference type="NCBI Taxonomy" id="157072"/>
    <lineage>
        <taxon>Eukaryota</taxon>
        <taxon>Sar</taxon>
        <taxon>Stramenopiles</taxon>
        <taxon>Oomycota</taxon>
        <taxon>Saprolegniomycetes</taxon>
        <taxon>Saprolegniales</taxon>
        <taxon>Verrucalvaceae</taxon>
        <taxon>Aphanomyces</taxon>
    </lineage>
</organism>
<dbReference type="InterPro" id="IPR009071">
    <property type="entry name" value="HMG_box_dom"/>
</dbReference>
<dbReference type="PANTHER" id="PTHR48112">
    <property type="entry name" value="HIGH MOBILITY GROUP PROTEIN DSP1"/>
    <property type="match status" value="1"/>
</dbReference>
<gene>
    <name evidence="5" type="ORF">DYB32_006346</name>
</gene>
<feature type="compositionally biased region" description="Polar residues" evidence="3">
    <location>
        <begin position="13"/>
        <end position="22"/>
    </location>
</feature>
<dbReference type="SMART" id="SM00398">
    <property type="entry name" value="HMG"/>
    <property type="match status" value="1"/>
</dbReference>
<sequence length="155" mass="17188">MSPDEKGGVNIQLAMSTRSGRSVTKVERFDPTDKKRSVDQSSEEDDEPKVTKKTKKSAVAAKKGPKRKLSKKNADGTPKQKRPLTAYFLFMAEERPIVIKEQPSLGAKEVISELGARWKALPDNKKQKFVAAAAKAKAEYDAKKVTSDKPKKTKK</sequence>
<dbReference type="Pfam" id="PF00505">
    <property type="entry name" value="HMG_box"/>
    <property type="match status" value="1"/>
</dbReference>
<dbReference type="Gene3D" id="1.10.30.10">
    <property type="entry name" value="High mobility group box domain"/>
    <property type="match status" value="1"/>
</dbReference>
<evidence type="ECO:0000313" key="6">
    <source>
        <dbReference type="Proteomes" id="UP000285060"/>
    </source>
</evidence>
<dbReference type="InterPro" id="IPR036910">
    <property type="entry name" value="HMG_box_dom_sf"/>
</dbReference>
<evidence type="ECO:0000313" key="5">
    <source>
        <dbReference type="EMBL" id="RHY30412.1"/>
    </source>
</evidence>
<dbReference type="GO" id="GO:0005634">
    <property type="term" value="C:nucleus"/>
    <property type="evidence" value="ECO:0007669"/>
    <property type="project" value="UniProtKB-UniRule"/>
</dbReference>
<protein>
    <recommendedName>
        <fullName evidence="4">HMG box domain-containing protein</fullName>
    </recommendedName>
</protein>
<dbReference type="SUPFAM" id="SSF47095">
    <property type="entry name" value="HMG-box"/>
    <property type="match status" value="1"/>
</dbReference>
<dbReference type="EMBL" id="QUSY01000320">
    <property type="protein sequence ID" value="RHY30412.1"/>
    <property type="molecule type" value="Genomic_DNA"/>
</dbReference>
<feature type="compositionally biased region" description="Basic and acidic residues" evidence="3">
    <location>
        <begin position="24"/>
        <end position="38"/>
    </location>
</feature>